<evidence type="ECO:0000313" key="2">
    <source>
        <dbReference type="RefSeq" id="XP_011086846.1"/>
    </source>
</evidence>
<sequence length="79" mass="8916">MPIRKIHQDLQIDISGPKSGCCCYADGTAADLEFITEILVLNCRYHPNVMELMGFFAGADIVYEFTPFHSLQDHLHSMV</sequence>
<dbReference type="RefSeq" id="XP_011086846.1">
    <property type="nucleotide sequence ID" value="XM_011088544.2"/>
</dbReference>
<dbReference type="SUPFAM" id="SSF56112">
    <property type="entry name" value="Protein kinase-like (PK-like)"/>
    <property type="match status" value="1"/>
</dbReference>
<name>A0A6I9TMN5_SESIN</name>
<keyword evidence="2" id="KW-0418">Kinase</keyword>
<keyword evidence="1" id="KW-1185">Reference proteome</keyword>
<organism evidence="1 2">
    <name type="scientific">Sesamum indicum</name>
    <name type="common">Oriental sesame</name>
    <name type="synonym">Sesamum orientale</name>
    <dbReference type="NCBI Taxonomy" id="4182"/>
    <lineage>
        <taxon>Eukaryota</taxon>
        <taxon>Viridiplantae</taxon>
        <taxon>Streptophyta</taxon>
        <taxon>Embryophyta</taxon>
        <taxon>Tracheophyta</taxon>
        <taxon>Spermatophyta</taxon>
        <taxon>Magnoliopsida</taxon>
        <taxon>eudicotyledons</taxon>
        <taxon>Gunneridae</taxon>
        <taxon>Pentapetalae</taxon>
        <taxon>asterids</taxon>
        <taxon>lamiids</taxon>
        <taxon>Lamiales</taxon>
        <taxon>Pedaliaceae</taxon>
        <taxon>Sesamum</taxon>
    </lineage>
</organism>
<dbReference type="GeneID" id="105168455"/>
<dbReference type="Gene3D" id="1.10.510.10">
    <property type="entry name" value="Transferase(Phosphotransferase) domain 1"/>
    <property type="match status" value="1"/>
</dbReference>
<dbReference type="InterPro" id="IPR011009">
    <property type="entry name" value="Kinase-like_dom_sf"/>
</dbReference>
<dbReference type="Proteomes" id="UP000504604">
    <property type="component" value="Linkage group LG8"/>
</dbReference>
<keyword evidence="2" id="KW-0808">Transferase</keyword>
<proteinExistence type="predicted"/>
<dbReference type="InParanoid" id="A0A6I9TMN5"/>
<reference evidence="2" key="1">
    <citation type="submission" date="2025-08" db="UniProtKB">
        <authorList>
            <consortium name="RefSeq"/>
        </authorList>
    </citation>
    <scope>IDENTIFICATION</scope>
</reference>
<accession>A0A6I9TMN5</accession>
<dbReference type="AlphaFoldDB" id="A0A6I9TMN5"/>
<dbReference type="GO" id="GO:0016301">
    <property type="term" value="F:kinase activity"/>
    <property type="evidence" value="ECO:0007669"/>
    <property type="project" value="UniProtKB-KW"/>
</dbReference>
<protein>
    <submittedName>
        <fullName evidence="2">Probable serine/threonine-protein kinase PBL7</fullName>
    </submittedName>
</protein>
<gene>
    <name evidence="2" type="primary">LOC105168455</name>
</gene>
<dbReference type="KEGG" id="sind:105168455"/>
<evidence type="ECO:0000313" key="1">
    <source>
        <dbReference type="Proteomes" id="UP000504604"/>
    </source>
</evidence>